<comment type="cofactor">
    <cofactor evidence="1">
        <name>Mn(2+)</name>
        <dbReference type="ChEBI" id="CHEBI:29035"/>
    </cofactor>
</comment>
<sequence length="181" mass="19423">MGDGELKVVVGSRNPVKVAAAQAAFTASFPTRKVLVEGVAAPSGVADQPMSEEETLLGARNRVAYCQAQHAADFYVGFEGGVQDFRFGPSTFAFLVISDGQTEHVGRSCNLPLPPLFYQQLESGKELGDVLDAHFNTQNVKQKGGAIGLLTKGLESRQSTYIQALTLALSPFRHPALYTFC</sequence>
<keyword evidence="4 11" id="KW-0378">Hydrolase</keyword>
<dbReference type="AlphaFoldDB" id="A0A432X181"/>
<keyword evidence="5 11" id="KW-0460">Magnesium</keyword>
<keyword evidence="6 11" id="KW-0546">Nucleotide metabolism</keyword>
<dbReference type="Pfam" id="PF01931">
    <property type="entry name" value="NTPase_I-T"/>
    <property type="match status" value="1"/>
</dbReference>
<comment type="similarity">
    <text evidence="10 11">Belongs to the YjjX NTPase family.</text>
</comment>
<dbReference type="InterPro" id="IPR050299">
    <property type="entry name" value="YjjX_NTPase"/>
</dbReference>
<feature type="domain" description="Non-canonical purine NTP phosphatase/PRRC1" evidence="12">
    <location>
        <begin position="11"/>
        <end position="172"/>
    </location>
</feature>
<evidence type="ECO:0000313" key="14">
    <source>
        <dbReference type="Proteomes" id="UP000286976"/>
    </source>
</evidence>
<dbReference type="SUPFAM" id="SSF52972">
    <property type="entry name" value="ITPase-like"/>
    <property type="match status" value="1"/>
</dbReference>
<comment type="subunit">
    <text evidence="11">Homodimer.</text>
</comment>
<evidence type="ECO:0000256" key="9">
    <source>
        <dbReference type="ARBA" id="ARBA00048781"/>
    </source>
</evidence>
<dbReference type="GO" id="GO:0046872">
    <property type="term" value="F:metal ion binding"/>
    <property type="evidence" value="ECO:0007669"/>
    <property type="project" value="UniProtKB-KW"/>
</dbReference>
<evidence type="ECO:0000256" key="1">
    <source>
        <dbReference type="ARBA" id="ARBA00001936"/>
    </source>
</evidence>
<keyword evidence="3 11" id="KW-0547">Nucleotide-binding</keyword>
<comment type="catalytic activity">
    <reaction evidence="8 11">
        <text>ITP + H2O = IDP + phosphate + H(+)</text>
        <dbReference type="Rhea" id="RHEA:28330"/>
        <dbReference type="ChEBI" id="CHEBI:15377"/>
        <dbReference type="ChEBI" id="CHEBI:15378"/>
        <dbReference type="ChEBI" id="CHEBI:43474"/>
        <dbReference type="ChEBI" id="CHEBI:58280"/>
        <dbReference type="ChEBI" id="CHEBI:61402"/>
        <dbReference type="EC" id="3.6.1.73"/>
    </reaction>
</comment>
<proteinExistence type="inferred from homology"/>
<keyword evidence="2 11" id="KW-0479">Metal-binding</keyword>
<dbReference type="PANTHER" id="PTHR34699">
    <property type="match status" value="1"/>
</dbReference>
<evidence type="ECO:0000256" key="5">
    <source>
        <dbReference type="ARBA" id="ARBA00022842"/>
    </source>
</evidence>
<evidence type="ECO:0000256" key="8">
    <source>
        <dbReference type="ARBA" id="ARBA00048174"/>
    </source>
</evidence>
<gene>
    <name evidence="13" type="ORF">CWE15_08065</name>
</gene>
<dbReference type="FunFam" id="3.90.950.10:FF:000002">
    <property type="entry name" value="Inosine/xanthosine triphosphatase"/>
    <property type="match status" value="1"/>
</dbReference>
<reference evidence="13 14" key="1">
    <citation type="journal article" date="2011" name="Front. Microbiol.">
        <title>Genomic signatures of strain selection and enhancement in Bacillus atrophaeus var. globigii, a historical biowarfare simulant.</title>
        <authorList>
            <person name="Gibbons H.S."/>
            <person name="Broomall S.M."/>
            <person name="McNew L.A."/>
            <person name="Daligault H."/>
            <person name="Chapman C."/>
            <person name="Bruce D."/>
            <person name="Karavis M."/>
            <person name="Krepps M."/>
            <person name="McGregor P.A."/>
            <person name="Hong C."/>
            <person name="Park K.H."/>
            <person name="Akmal A."/>
            <person name="Feldman A."/>
            <person name="Lin J.S."/>
            <person name="Chang W.E."/>
            <person name="Higgs B.W."/>
            <person name="Demirev P."/>
            <person name="Lindquist J."/>
            <person name="Liem A."/>
            <person name="Fochler E."/>
            <person name="Read T.D."/>
            <person name="Tapia R."/>
            <person name="Johnson S."/>
            <person name="Bishop-Lilly K.A."/>
            <person name="Detter C."/>
            <person name="Han C."/>
            <person name="Sozhamannan S."/>
            <person name="Rosenzweig C.N."/>
            <person name="Skowronski E.W."/>
        </authorList>
    </citation>
    <scope>NUCLEOTIDE SEQUENCE [LARGE SCALE GENOMIC DNA]</scope>
    <source>
        <strain evidence="13 14">AIT1</strain>
    </source>
</reference>
<comment type="function">
    <text evidence="11">Phosphatase that hydrolyzes non-canonical purine nucleotides such as XTP and ITP to their respective diphosphate derivatives. Probably excludes non-canonical purines from DNA/RNA precursor pool, thus preventing their incorporation into DNA/RNA and avoiding chromosomal lesions.</text>
</comment>
<dbReference type="GO" id="GO:0009117">
    <property type="term" value="P:nucleotide metabolic process"/>
    <property type="evidence" value="ECO:0007669"/>
    <property type="project" value="UniProtKB-KW"/>
</dbReference>
<dbReference type="InterPro" id="IPR026533">
    <property type="entry name" value="NTPase/PRRC1"/>
</dbReference>
<dbReference type="GO" id="GO:0006772">
    <property type="term" value="P:thiamine metabolic process"/>
    <property type="evidence" value="ECO:0007669"/>
    <property type="project" value="TreeGrafter"/>
</dbReference>
<dbReference type="EMBL" id="PIPQ01000004">
    <property type="protein sequence ID" value="RUO40090.1"/>
    <property type="molecule type" value="Genomic_DNA"/>
</dbReference>
<comment type="catalytic activity">
    <reaction evidence="9 11">
        <text>XTP + H2O = XDP + phosphate + H(+)</text>
        <dbReference type="Rhea" id="RHEA:28406"/>
        <dbReference type="ChEBI" id="CHEBI:15377"/>
        <dbReference type="ChEBI" id="CHEBI:15378"/>
        <dbReference type="ChEBI" id="CHEBI:43474"/>
        <dbReference type="ChEBI" id="CHEBI:59884"/>
        <dbReference type="ChEBI" id="CHEBI:61314"/>
        <dbReference type="EC" id="3.6.1.73"/>
    </reaction>
</comment>
<keyword evidence="7 11" id="KW-0464">Manganese</keyword>
<dbReference type="EC" id="3.6.1.73" evidence="11"/>
<evidence type="ECO:0000256" key="6">
    <source>
        <dbReference type="ARBA" id="ARBA00023080"/>
    </source>
</evidence>
<evidence type="ECO:0000256" key="10">
    <source>
        <dbReference type="ARBA" id="ARBA00060855"/>
    </source>
</evidence>
<dbReference type="NCBIfam" id="TIGR00258">
    <property type="entry name" value="inosine/xanthosine triphosphatase"/>
    <property type="match status" value="1"/>
</dbReference>
<organism evidence="13 14">
    <name type="scientific">Aliidiomarina taiwanensis</name>
    <dbReference type="NCBI Taxonomy" id="946228"/>
    <lineage>
        <taxon>Bacteria</taxon>
        <taxon>Pseudomonadati</taxon>
        <taxon>Pseudomonadota</taxon>
        <taxon>Gammaproteobacteria</taxon>
        <taxon>Alteromonadales</taxon>
        <taxon>Idiomarinaceae</taxon>
        <taxon>Aliidiomarina</taxon>
    </lineage>
</organism>
<evidence type="ECO:0000256" key="3">
    <source>
        <dbReference type="ARBA" id="ARBA00022741"/>
    </source>
</evidence>
<comment type="cofactor">
    <cofactor evidence="11">
        <name>Mg(2+)</name>
        <dbReference type="ChEBI" id="CHEBI:18420"/>
    </cofactor>
    <cofactor evidence="11">
        <name>Mn(2+)</name>
        <dbReference type="ChEBI" id="CHEBI:29035"/>
    </cofactor>
    <text evidence="11">Binds 1 divalent metal cation per subunit; can use either Mg(2+) or Mn(2+).</text>
</comment>
<evidence type="ECO:0000256" key="4">
    <source>
        <dbReference type="ARBA" id="ARBA00022801"/>
    </source>
</evidence>
<dbReference type="NCBIfam" id="NF003459">
    <property type="entry name" value="PRK05074.1"/>
    <property type="match status" value="1"/>
</dbReference>
<keyword evidence="14" id="KW-1185">Reference proteome</keyword>
<protein>
    <recommendedName>
        <fullName evidence="11">Inosine/xanthosine triphosphatase</fullName>
        <shortName evidence="11">ITPase/XTPase</shortName>
        <ecNumber evidence="11">3.6.1.73</ecNumber>
    </recommendedName>
    <alternativeName>
        <fullName evidence="11">Non-canonical purine NTP phosphatase</fullName>
    </alternativeName>
    <alternativeName>
        <fullName evidence="11">Non-standard purine NTP phosphatase</fullName>
    </alternativeName>
    <alternativeName>
        <fullName evidence="11">Nucleoside-triphosphate phosphatase</fullName>
        <shortName evidence="11">NTPase</shortName>
    </alternativeName>
</protein>
<evidence type="ECO:0000313" key="13">
    <source>
        <dbReference type="EMBL" id="RUO40090.1"/>
    </source>
</evidence>
<dbReference type="PANTHER" id="PTHR34699:SF2">
    <property type="entry name" value="NON-CANONICAL PURINE NTP PHOSPHATASE_PRRC1 DOMAIN-CONTAINING PROTEIN"/>
    <property type="match status" value="1"/>
</dbReference>
<evidence type="ECO:0000256" key="2">
    <source>
        <dbReference type="ARBA" id="ARBA00022723"/>
    </source>
</evidence>
<evidence type="ECO:0000259" key="12">
    <source>
        <dbReference type="Pfam" id="PF01931"/>
    </source>
</evidence>
<dbReference type="Proteomes" id="UP000286976">
    <property type="component" value="Unassembled WGS sequence"/>
</dbReference>
<dbReference type="RefSeq" id="WP_126757574.1">
    <property type="nucleotide sequence ID" value="NZ_PIPQ01000004.1"/>
</dbReference>
<dbReference type="OrthoDB" id="6334099at2"/>
<name>A0A432X181_9GAMM</name>
<dbReference type="GO" id="GO:0000166">
    <property type="term" value="F:nucleotide binding"/>
    <property type="evidence" value="ECO:0007669"/>
    <property type="project" value="UniProtKB-KW"/>
</dbReference>
<accession>A0A432X181</accession>
<dbReference type="InterPro" id="IPR002786">
    <property type="entry name" value="Non_canon_purine_NTPase"/>
</dbReference>
<evidence type="ECO:0000256" key="7">
    <source>
        <dbReference type="ARBA" id="ARBA00023211"/>
    </source>
</evidence>
<dbReference type="InterPro" id="IPR029001">
    <property type="entry name" value="ITPase-like_fam"/>
</dbReference>
<dbReference type="Gene3D" id="3.90.950.10">
    <property type="match status" value="1"/>
</dbReference>
<comment type="caution">
    <text evidence="13">The sequence shown here is derived from an EMBL/GenBank/DDBJ whole genome shotgun (WGS) entry which is preliminary data.</text>
</comment>
<dbReference type="HAMAP" id="MF_00648">
    <property type="entry name" value="Non_canon_purine_NTPase_YjjX"/>
    <property type="match status" value="1"/>
</dbReference>
<evidence type="ECO:0000256" key="11">
    <source>
        <dbReference type="HAMAP-Rule" id="MF_00648"/>
    </source>
</evidence>
<comment type="caution">
    <text evidence="11">Lacks conserved residue(s) required for the propagation of feature annotation.</text>
</comment>
<dbReference type="GO" id="GO:0103023">
    <property type="term" value="F:ITPase activity"/>
    <property type="evidence" value="ECO:0007669"/>
    <property type="project" value="UniProtKB-EC"/>
</dbReference>